<feature type="transmembrane region" description="Helical" evidence="1">
    <location>
        <begin position="142"/>
        <end position="163"/>
    </location>
</feature>
<feature type="transmembrane region" description="Helical" evidence="1">
    <location>
        <begin position="39"/>
        <end position="59"/>
    </location>
</feature>
<keyword evidence="1" id="KW-0812">Transmembrane</keyword>
<dbReference type="RefSeq" id="WP_184098643.1">
    <property type="nucleotide sequence ID" value="NZ_JACIJH010000007.1"/>
</dbReference>
<evidence type="ECO:0000313" key="2">
    <source>
        <dbReference type="EMBL" id="MBB5707106.1"/>
    </source>
</evidence>
<sequence>MADDNAPVANHAPLLWALAFVVAMFGTGFGARFAGLDGIWTMIVMLPPMLLLIPLIRSTERSGNLAGCTSPALKRYNRRGLIWSFSYVAALFFAVSVNDWLKPEGPLLWLIAVLPALPIIYFVWALYRYLVEETDEYLKLRYAINALFGLGFLLIVGTVWGFLESFKVVPHVESWMVVPVWAIGLGVAQIWQRMRGA</sequence>
<evidence type="ECO:0000256" key="1">
    <source>
        <dbReference type="SAM" id="Phobius"/>
    </source>
</evidence>
<keyword evidence="1" id="KW-0472">Membrane</keyword>
<protein>
    <submittedName>
        <fullName evidence="2">Uncharacterized protein</fullName>
    </submittedName>
</protein>
<gene>
    <name evidence="2" type="ORF">FHR21_002468</name>
</gene>
<name>A0A7W9B6V5_9SPHN</name>
<organism evidence="2 3">
    <name type="scientific">Sphingopyxis panaciterrulae</name>
    <dbReference type="NCBI Taxonomy" id="462372"/>
    <lineage>
        <taxon>Bacteria</taxon>
        <taxon>Pseudomonadati</taxon>
        <taxon>Pseudomonadota</taxon>
        <taxon>Alphaproteobacteria</taxon>
        <taxon>Sphingomonadales</taxon>
        <taxon>Sphingomonadaceae</taxon>
        <taxon>Sphingopyxis</taxon>
    </lineage>
</organism>
<dbReference type="Proteomes" id="UP000537161">
    <property type="component" value="Unassembled WGS sequence"/>
</dbReference>
<feature type="transmembrane region" description="Helical" evidence="1">
    <location>
        <begin position="12"/>
        <end position="33"/>
    </location>
</feature>
<reference evidence="2 3" key="1">
    <citation type="submission" date="2020-08" db="EMBL/GenBank/DDBJ databases">
        <title>Genomic Encyclopedia of Type Strains, Phase IV (KMG-IV): sequencing the most valuable type-strain genomes for metagenomic binning, comparative biology and taxonomic classification.</title>
        <authorList>
            <person name="Goeker M."/>
        </authorList>
    </citation>
    <scope>NUCLEOTIDE SEQUENCE [LARGE SCALE GENOMIC DNA]</scope>
    <source>
        <strain evidence="2 3">DSM 27163</strain>
    </source>
</reference>
<dbReference type="AlphaFoldDB" id="A0A7W9B6V5"/>
<keyword evidence="1" id="KW-1133">Transmembrane helix</keyword>
<feature type="transmembrane region" description="Helical" evidence="1">
    <location>
        <begin position="80"/>
        <end position="101"/>
    </location>
</feature>
<evidence type="ECO:0000313" key="3">
    <source>
        <dbReference type="Proteomes" id="UP000537161"/>
    </source>
</evidence>
<feature type="transmembrane region" description="Helical" evidence="1">
    <location>
        <begin position="107"/>
        <end position="130"/>
    </location>
</feature>
<dbReference type="EMBL" id="JACIJH010000007">
    <property type="protein sequence ID" value="MBB5707106.1"/>
    <property type="molecule type" value="Genomic_DNA"/>
</dbReference>
<feature type="transmembrane region" description="Helical" evidence="1">
    <location>
        <begin position="175"/>
        <end position="191"/>
    </location>
</feature>
<comment type="caution">
    <text evidence="2">The sequence shown here is derived from an EMBL/GenBank/DDBJ whole genome shotgun (WGS) entry which is preliminary data.</text>
</comment>
<proteinExistence type="predicted"/>
<keyword evidence="3" id="KW-1185">Reference proteome</keyword>
<accession>A0A7W9B6V5</accession>